<feature type="domain" description="Exonuclease" evidence="18">
    <location>
        <begin position="2"/>
        <end position="172"/>
    </location>
</feature>
<dbReference type="InterPro" id="IPR006309">
    <property type="entry name" value="DnaQ_proteo"/>
</dbReference>
<gene>
    <name evidence="17 19" type="primary">dnaQ</name>
    <name evidence="19" type="ORF">Q8A70_12050</name>
</gene>
<dbReference type="NCBIfam" id="TIGR00573">
    <property type="entry name" value="dnaq"/>
    <property type="match status" value="1"/>
</dbReference>
<accession>A0ABU0YL11</accession>
<comment type="cofactor">
    <cofactor evidence="1 17">
        <name>Mn(2+)</name>
        <dbReference type="ChEBI" id="CHEBI:29035"/>
    </cofactor>
</comment>
<keyword evidence="10 17" id="KW-0378">Hydrolase</keyword>
<evidence type="ECO:0000256" key="6">
    <source>
        <dbReference type="ARBA" id="ARBA00022695"/>
    </source>
</evidence>
<dbReference type="Gene3D" id="3.30.420.10">
    <property type="entry name" value="Ribonuclease H-like superfamily/Ribonuclease H"/>
    <property type="match status" value="1"/>
</dbReference>
<dbReference type="InterPro" id="IPR036397">
    <property type="entry name" value="RNaseH_sf"/>
</dbReference>
<comment type="catalytic activity">
    <reaction evidence="16 17">
        <text>DNA(n) + a 2'-deoxyribonucleoside 5'-triphosphate = DNA(n+1) + diphosphate</text>
        <dbReference type="Rhea" id="RHEA:22508"/>
        <dbReference type="Rhea" id="RHEA-COMP:17339"/>
        <dbReference type="Rhea" id="RHEA-COMP:17340"/>
        <dbReference type="ChEBI" id="CHEBI:33019"/>
        <dbReference type="ChEBI" id="CHEBI:61560"/>
        <dbReference type="ChEBI" id="CHEBI:173112"/>
        <dbReference type="EC" id="2.7.7.7"/>
    </reaction>
</comment>
<dbReference type="InterPro" id="IPR012337">
    <property type="entry name" value="RNaseH-like_sf"/>
</dbReference>
<keyword evidence="11 17" id="KW-0269">Exonuclease</keyword>
<evidence type="ECO:0000256" key="10">
    <source>
        <dbReference type="ARBA" id="ARBA00022801"/>
    </source>
</evidence>
<organism evidence="19 20">
    <name type="scientific">Dongia sedimenti</name>
    <dbReference type="NCBI Taxonomy" id="3064282"/>
    <lineage>
        <taxon>Bacteria</taxon>
        <taxon>Pseudomonadati</taxon>
        <taxon>Pseudomonadota</taxon>
        <taxon>Alphaproteobacteria</taxon>
        <taxon>Rhodospirillales</taxon>
        <taxon>Dongiaceae</taxon>
        <taxon>Dongia</taxon>
    </lineage>
</organism>
<evidence type="ECO:0000256" key="1">
    <source>
        <dbReference type="ARBA" id="ARBA00001936"/>
    </source>
</evidence>
<dbReference type="GO" id="GO:0003887">
    <property type="term" value="F:DNA-directed DNA polymerase activity"/>
    <property type="evidence" value="ECO:0007669"/>
    <property type="project" value="UniProtKB-EC"/>
</dbReference>
<proteinExistence type="predicted"/>
<comment type="subunit">
    <text evidence="17">DNA polymerase III contains a core (composed of alpha, epsilon and theta chains) that associates with a tau subunit. This core dimerizes to form the POLIII' complex. PolIII' associates with the gamma complex (composed of gamma, delta, delta', psi and chi chains) and with the beta chain to form the complete DNA polymerase III complex.</text>
</comment>
<dbReference type="SMART" id="SM00479">
    <property type="entry name" value="EXOIII"/>
    <property type="match status" value="1"/>
</dbReference>
<evidence type="ECO:0000313" key="20">
    <source>
        <dbReference type="Proteomes" id="UP001230156"/>
    </source>
</evidence>
<dbReference type="Pfam" id="PF00929">
    <property type="entry name" value="RNase_T"/>
    <property type="match status" value="1"/>
</dbReference>
<evidence type="ECO:0000256" key="7">
    <source>
        <dbReference type="ARBA" id="ARBA00022705"/>
    </source>
</evidence>
<keyword evidence="14 17" id="KW-0464">Manganese</keyword>
<dbReference type="InterPro" id="IPR013520">
    <property type="entry name" value="Ribonucl_H"/>
</dbReference>
<reference evidence="20" key="1">
    <citation type="submission" date="2023-08" db="EMBL/GenBank/DDBJ databases">
        <title>Rhodospirillaceae gen. nov., a novel taxon isolated from the Yangtze River Yuezi River estuary sludge.</title>
        <authorList>
            <person name="Ruan L."/>
        </authorList>
    </citation>
    <scope>NUCLEOTIDE SEQUENCE [LARGE SCALE GENOMIC DNA]</scope>
    <source>
        <strain evidence="20">R-7</strain>
    </source>
</reference>
<evidence type="ECO:0000256" key="13">
    <source>
        <dbReference type="ARBA" id="ARBA00022932"/>
    </source>
</evidence>
<keyword evidence="6 17" id="KW-0548">Nucleotidyltransferase</keyword>
<keyword evidence="20" id="KW-1185">Reference proteome</keyword>
<dbReference type="EC" id="2.7.7.7" evidence="3 17"/>
<keyword evidence="8 17" id="KW-0540">Nuclease</keyword>
<evidence type="ECO:0000256" key="9">
    <source>
        <dbReference type="ARBA" id="ARBA00022723"/>
    </source>
</evidence>
<dbReference type="RefSeq" id="WP_379955889.1">
    <property type="nucleotide sequence ID" value="NZ_JAUYVI010000004.1"/>
</dbReference>
<keyword evidence="12 17" id="KW-0460">Magnesium</keyword>
<evidence type="ECO:0000256" key="2">
    <source>
        <dbReference type="ARBA" id="ARBA00001946"/>
    </source>
</evidence>
<sequence>MREVVLDTETTGFDAVGGDRLVEIGCVELINHVPTNRTFWKYINPERDMPQAAFQVHGLSAEFLSDKPKFAEVADALLEFVGDSPLIIHNAEFDMKFINVELERAGKPTIPFARAIDTVAMARKKFPGAPASLDALCKRFNIDNSNRTLHGALLDAQLLADVYLELMGGRQAGLVLTEEITVSVDLDFTGGRRSASPGITLPVRPPRPHAPLPEELALHQAFVAKISNAIWLKA</sequence>
<evidence type="ECO:0000256" key="11">
    <source>
        <dbReference type="ARBA" id="ARBA00022839"/>
    </source>
</evidence>
<keyword evidence="9 17" id="KW-0479">Metal-binding</keyword>
<name>A0ABU0YL11_9PROT</name>
<evidence type="ECO:0000256" key="14">
    <source>
        <dbReference type="ARBA" id="ARBA00023211"/>
    </source>
</evidence>
<dbReference type="PANTHER" id="PTHR30231">
    <property type="entry name" value="DNA POLYMERASE III SUBUNIT EPSILON"/>
    <property type="match status" value="1"/>
</dbReference>
<keyword evidence="13 17" id="KW-0239">DNA-directed DNA polymerase</keyword>
<dbReference type="PANTHER" id="PTHR30231:SF41">
    <property type="entry name" value="DNA POLYMERASE III SUBUNIT EPSILON"/>
    <property type="match status" value="1"/>
</dbReference>
<protein>
    <recommendedName>
        <fullName evidence="4 17">DNA polymerase III subunit epsilon</fullName>
        <ecNumber evidence="3 17">2.7.7.7</ecNumber>
    </recommendedName>
</protein>
<evidence type="ECO:0000313" key="19">
    <source>
        <dbReference type="EMBL" id="MDQ7248406.1"/>
    </source>
</evidence>
<evidence type="ECO:0000256" key="3">
    <source>
        <dbReference type="ARBA" id="ARBA00012417"/>
    </source>
</evidence>
<dbReference type="Proteomes" id="UP001230156">
    <property type="component" value="Unassembled WGS sequence"/>
</dbReference>
<comment type="cofactor">
    <cofactor evidence="2 17">
        <name>Mg(2+)</name>
        <dbReference type="ChEBI" id="CHEBI:18420"/>
    </cofactor>
</comment>
<evidence type="ECO:0000256" key="12">
    <source>
        <dbReference type="ARBA" id="ARBA00022842"/>
    </source>
</evidence>
<dbReference type="EMBL" id="JAUYVI010000004">
    <property type="protein sequence ID" value="MDQ7248406.1"/>
    <property type="molecule type" value="Genomic_DNA"/>
</dbReference>
<dbReference type="CDD" id="cd06131">
    <property type="entry name" value="DNA_pol_III_epsilon_Ecoli_like"/>
    <property type="match status" value="1"/>
</dbReference>
<evidence type="ECO:0000259" key="18">
    <source>
        <dbReference type="SMART" id="SM00479"/>
    </source>
</evidence>
<keyword evidence="5 17" id="KW-0808">Transferase</keyword>
<dbReference type="NCBIfam" id="TIGR01406">
    <property type="entry name" value="dnaQ_proteo"/>
    <property type="match status" value="1"/>
</dbReference>
<evidence type="ECO:0000256" key="16">
    <source>
        <dbReference type="ARBA" id="ARBA00049244"/>
    </source>
</evidence>
<evidence type="ECO:0000256" key="15">
    <source>
        <dbReference type="ARBA" id="ARBA00025483"/>
    </source>
</evidence>
<comment type="caution">
    <text evidence="19">The sequence shown here is derived from an EMBL/GenBank/DDBJ whole genome shotgun (WGS) entry which is preliminary data.</text>
</comment>
<dbReference type="NCBIfam" id="NF004316">
    <property type="entry name" value="PRK05711.1"/>
    <property type="match status" value="1"/>
</dbReference>
<dbReference type="SUPFAM" id="SSF53098">
    <property type="entry name" value="Ribonuclease H-like"/>
    <property type="match status" value="1"/>
</dbReference>
<evidence type="ECO:0000256" key="8">
    <source>
        <dbReference type="ARBA" id="ARBA00022722"/>
    </source>
</evidence>
<evidence type="ECO:0000256" key="4">
    <source>
        <dbReference type="ARBA" id="ARBA00020352"/>
    </source>
</evidence>
<evidence type="ECO:0000256" key="17">
    <source>
        <dbReference type="RuleBase" id="RU364087"/>
    </source>
</evidence>
<comment type="function">
    <text evidence="15 17">DNA polymerase III is a complex, multichain enzyme responsible for most of the replicative synthesis in bacteria. The epsilon subunit contain the editing function and is a proofreading 3'-5' exonuclease.</text>
</comment>
<dbReference type="InterPro" id="IPR006054">
    <property type="entry name" value="DnaQ"/>
</dbReference>
<keyword evidence="7 17" id="KW-0235">DNA replication</keyword>
<evidence type="ECO:0000256" key="5">
    <source>
        <dbReference type="ARBA" id="ARBA00022679"/>
    </source>
</evidence>